<feature type="region of interest" description="Disordered" evidence="1">
    <location>
        <begin position="52"/>
        <end position="101"/>
    </location>
</feature>
<feature type="compositionally biased region" description="Low complexity" evidence="1">
    <location>
        <begin position="63"/>
        <end position="87"/>
    </location>
</feature>
<name>A0A1H8YMM6_9PSEU</name>
<dbReference type="STRING" id="394193.SAMN04489732_12733"/>
<sequence length="101" mass="8971">MAGAMCGTGAIVGRTGGGGGTEVIFGRAAVNLSGWDIGTVGGAPPAGGVAGPAAAGATGGAAAGTPDDAAGADGPEAAAARPVAVATEDARFSGGMGESSV</sequence>
<protein>
    <submittedName>
        <fullName evidence="2">Uncharacterized protein</fullName>
    </submittedName>
</protein>
<proteinExistence type="predicted"/>
<gene>
    <name evidence="2" type="ORF">SAMN04489732_12733</name>
</gene>
<keyword evidence="3" id="KW-1185">Reference proteome</keyword>
<dbReference type="Proteomes" id="UP000198582">
    <property type="component" value="Unassembled WGS sequence"/>
</dbReference>
<accession>A0A1H8YMM6</accession>
<dbReference type="AlphaFoldDB" id="A0A1H8YMM6"/>
<evidence type="ECO:0000313" key="3">
    <source>
        <dbReference type="Proteomes" id="UP000198582"/>
    </source>
</evidence>
<reference evidence="3" key="1">
    <citation type="submission" date="2016-10" db="EMBL/GenBank/DDBJ databases">
        <authorList>
            <person name="Varghese N."/>
            <person name="Submissions S."/>
        </authorList>
    </citation>
    <scope>NUCLEOTIDE SEQUENCE [LARGE SCALE GENOMIC DNA]</scope>
    <source>
        <strain evidence="3">DSM 44993</strain>
    </source>
</reference>
<organism evidence="2 3">
    <name type="scientific">Amycolatopsis saalfeldensis</name>
    <dbReference type="NCBI Taxonomy" id="394193"/>
    <lineage>
        <taxon>Bacteria</taxon>
        <taxon>Bacillati</taxon>
        <taxon>Actinomycetota</taxon>
        <taxon>Actinomycetes</taxon>
        <taxon>Pseudonocardiales</taxon>
        <taxon>Pseudonocardiaceae</taxon>
        <taxon>Amycolatopsis</taxon>
    </lineage>
</organism>
<dbReference type="EMBL" id="FOEF01000027">
    <property type="protein sequence ID" value="SEP53437.1"/>
    <property type="molecule type" value="Genomic_DNA"/>
</dbReference>
<evidence type="ECO:0000313" key="2">
    <source>
        <dbReference type="EMBL" id="SEP53437.1"/>
    </source>
</evidence>
<evidence type="ECO:0000256" key="1">
    <source>
        <dbReference type="SAM" id="MobiDB-lite"/>
    </source>
</evidence>